<comment type="caution">
    <text evidence="2">The sequence shown here is derived from an EMBL/GenBank/DDBJ whole genome shotgun (WGS) entry which is preliminary data.</text>
</comment>
<keyword evidence="1" id="KW-0175">Coiled coil</keyword>
<evidence type="ECO:0000313" key="3">
    <source>
        <dbReference type="Proteomes" id="UP000002488"/>
    </source>
</evidence>
<protein>
    <submittedName>
        <fullName evidence="2">Uncharacterized protein</fullName>
    </submittedName>
</protein>
<accession>C6LMV2</accession>
<dbReference type="EMBL" id="ACGJ01000089">
    <property type="protein sequence ID" value="EET02663.1"/>
    <property type="molecule type" value="Genomic_DNA"/>
</dbReference>
<dbReference type="Proteomes" id="UP000002488">
    <property type="component" value="Unassembled WGS sequence"/>
</dbReference>
<evidence type="ECO:0000313" key="2">
    <source>
        <dbReference type="EMBL" id="EET02663.1"/>
    </source>
</evidence>
<sequence>MTSRTPHYHIVKRDGDLRATARRLLSSEADNIAHGSDGYSLSELEKLLQQITFLTEELNTSRLTAARTQERLSRAEELIWSFLNATDARGQEVTGTGTCDVNTSMTEVNELQESSAKRCQELQMQLEELQVQYHNLQVEHKDLLEKLEQQQHSHAKTEVNQDEHRATIIKLNQSYGAAVIKNNTLERQLKEARHMLVESEKRASKQLQELKDTMETQLAAKDLEIQRLISAANEAKCVTDGQKRVHFLSPIPTQSDDSIGLKPLRKAGMSVKQVTAHFLDSELIL</sequence>
<dbReference type="VEuPathDB" id="GiardiaDB:GL50581_50"/>
<reference evidence="2 3" key="1">
    <citation type="journal article" date="2009" name="PLoS Pathog.">
        <title>Draft genome sequencing of giardia intestinalis assemblage B isolate GS: is human giardiasis caused by two different species?</title>
        <authorList>
            <person name="Franzen O."/>
            <person name="Jerlstrom-Hultqvist J."/>
            <person name="Castro E."/>
            <person name="Sherwood E."/>
            <person name="Ankarklev J."/>
            <person name="Reiner D.S."/>
            <person name="Palm D."/>
            <person name="Andersson J.O."/>
            <person name="Andersson B."/>
            <person name="Svard S.G."/>
        </authorList>
    </citation>
    <scope>NUCLEOTIDE SEQUENCE [LARGE SCALE GENOMIC DNA]</scope>
    <source>
        <strain evidence="3">ATCC 50581 / GS clone H7</strain>
    </source>
</reference>
<gene>
    <name evidence="2" type="ORF">GL50581_50</name>
</gene>
<proteinExistence type="predicted"/>
<feature type="coiled-coil region" evidence="1">
    <location>
        <begin position="182"/>
        <end position="220"/>
    </location>
</feature>
<name>C6LMV2_GIAIB</name>
<dbReference type="AlphaFoldDB" id="C6LMV2"/>
<dbReference type="OrthoDB" id="10253749at2759"/>
<dbReference type="OMA" id="PHYHIVK"/>
<feature type="coiled-coil region" evidence="1">
    <location>
        <begin position="112"/>
        <end position="153"/>
    </location>
</feature>
<evidence type="ECO:0000256" key="1">
    <source>
        <dbReference type="SAM" id="Coils"/>
    </source>
</evidence>
<organism evidence="2 3">
    <name type="scientific">Giardia intestinalis (strain ATCC 50581 / GS clone H7)</name>
    <name type="common">Giardia lamblia</name>
    <dbReference type="NCBI Taxonomy" id="598745"/>
    <lineage>
        <taxon>Eukaryota</taxon>
        <taxon>Metamonada</taxon>
        <taxon>Diplomonadida</taxon>
        <taxon>Hexamitidae</taxon>
        <taxon>Giardiinae</taxon>
        <taxon>Giardia</taxon>
    </lineage>
</organism>